<dbReference type="PANTHER" id="PTHR43415:SF3">
    <property type="entry name" value="GNAT-FAMILY ACETYLTRANSFERASE"/>
    <property type="match status" value="1"/>
</dbReference>
<dbReference type="EMBL" id="BRLB01000012">
    <property type="protein sequence ID" value="GKX30826.1"/>
    <property type="molecule type" value="Genomic_DNA"/>
</dbReference>
<organism evidence="2 3">
    <name type="scientific">Vallitalea longa</name>
    <dbReference type="NCBI Taxonomy" id="2936439"/>
    <lineage>
        <taxon>Bacteria</taxon>
        <taxon>Bacillati</taxon>
        <taxon>Bacillota</taxon>
        <taxon>Clostridia</taxon>
        <taxon>Lachnospirales</taxon>
        <taxon>Vallitaleaceae</taxon>
        <taxon>Vallitalea</taxon>
    </lineage>
</organism>
<reference evidence="2" key="1">
    <citation type="submission" date="2022-06" db="EMBL/GenBank/DDBJ databases">
        <title>Vallitalea longa sp. nov., an anaerobic bacterium isolated from marine sediment.</title>
        <authorList>
            <person name="Hirano S."/>
            <person name="Terahara T."/>
            <person name="Mori K."/>
            <person name="Hamada M."/>
            <person name="Matsumoto R."/>
            <person name="Kobayashi T."/>
        </authorList>
    </citation>
    <scope>NUCLEOTIDE SEQUENCE</scope>
    <source>
        <strain evidence="2">SH18-1</strain>
    </source>
</reference>
<evidence type="ECO:0000313" key="2">
    <source>
        <dbReference type="EMBL" id="GKX30826.1"/>
    </source>
</evidence>
<comment type="caution">
    <text evidence="2">The sequence shown here is derived from an EMBL/GenBank/DDBJ whole genome shotgun (WGS) entry which is preliminary data.</text>
</comment>
<dbReference type="InterPro" id="IPR000182">
    <property type="entry name" value="GNAT_dom"/>
</dbReference>
<evidence type="ECO:0000259" key="1">
    <source>
        <dbReference type="PROSITE" id="PS51186"/>
    </source>
</evidence>
<proteinExistence type="predicted"/>
<dbReference type="AlphaFoldDB" id="A0A9W6DF36"/>
<dbReference type="SUPFAM" id="SSF55729">
    <property type="entry name" value="Acyl-CoA N-acyltransferases (Nat)"/>
    <property type="match status" value="1"/>
</dbReference>
<keyword evidence="3" id="KW-1185">Reference proteome</keyword>
<dbReference type="PANTHER" id="PTHR43415">
    <property type="entry name" value="SPERMIDINE N(1)-ACETYLTRANSFERASE"/>
    <property type="match status" value="1"/>
</dbReference>
<protein>
    <recommendedName>
        <fullName evidence="1">N-acetyltransferase domain-containing protein</fullName>
    </recommendedName>
</protein>
<dbReference type="RefSeq" id="WP_281817331.1">
    <property type="nucleotide sequence ID" value="NZ_BRLB01000012.1"/>
</dbReference>
<sequence length="168" mass="19996">MEHDYIINGEKILLRPLNENDLESVVTWRNKESIRKWFINNELITIEEQIKWYEDYLKIPNDYIFIIEECNDLKQAVGIAAIYNVDDERAEFGRLFIGVEEAIGKNIGSEVVQLLCKFAFDDLDLNKIYLNVFDDNEIAINIYQKCGFRICYRYRANNKILIRMELNR</sequence>
<feature type="domain" description="N-acetyltransferase" evidence="1">
    <location>
        <begin position="12"/>
        <end position="168"/>
    </location>
</feature>
<dbReference type="Pfam" id="PF13302">
    <property type="entry name" value="Acetyltransf_3"/>
    <property type="match status" value="1"/>
</dbReference>
<dbReference type="GO" id="GO:0016747">
    <property type="term" value="F:acyltransferase activity, transferring groups other than amino-acyl groups"/>
    <property type="evidence" value="ECO:0007669"/>
    <property type="project" value="InterPro"/>
</dbReference>
<name>A0A9W6DF36_9FIRM</name>
<dbReference type="Gene3D" id="3.40.630.30">
    <property type="match status" value="1"/>
</dbReference>
<evidence type="ECO:0000313" key="3">
    <source>
        <dbReference type="Proteomes" id="UP001144256"/>
    </source>
</evidence>
<gene>
    <name evidence="2" type="ORF">SH1V18_33060</name>
</gene>
<dbReference type="InterPro" id="IPR016181">
    <property type="entry name" value="Acyl_CoA_acyltransferase"/>
</dbReference>
<dbReference type="PROSITE" id="PS51186">
    <property type="entry name" value="GNAT"/>
    <property type="match status" value="1"/>
</dbReference>
<accession>A0A9W6DF36</accession>
<dbReference type="Proteomes" id="UP001144256">
    <property type="component" value="Unassembled WGS sequence"/>
</dbReference>